<dbReference type="Proteomes" id="UP000722485">
    <property type="component" value="Unassembled WGS sequence"/>
</dbReference>
<dbReference type="OrthoDB" id="10583177at2759"/>
<dbReference type="EMBL" id="JAANBB010000524">
    <property type="protein sequence ID" value="KAF7540522.1"/>
    <property type="molecule type" value="Genomic_DNA"/>
</dbReference>
<organism evidence="1 2">
    <name type="scientific">Cylindrodendrum hubeiense</name>
    <dbReference type="NCBI Taxonomy" id="595255"/>
    <lineage>
        <taxon>Eukaryota</taxon>
        <taxon>Fungi</taxon>
        <taxon>Dikarya</taxon>
        <taxon>Ascomycota</taxon>
        <taxon>Pezizomycotina</taxon>
        <taxon>Sordariomycetes</taxon>
        <taxon>Hypocreomycetidae</taxon>
        <taxon>Hypocreales</taxon>
        <taxon>Nectriaceae</taxon>
        <taxon>Cylindrodendrum</taxon>
    </lineage>
</organism>
<proteinExistence type="predicted"/>
<evidence type="ECO:0000313" key="1">
    <source>
        <dbReference type="EMBL" id="KAF7540522.1"/>
    </source>
</evidence>
<gene>
    <name evidence="1" type="ORF">G7Z17_g12187</name>
</gene>
<accession>A0A9P5GVW4</accession>
<sequence length="73" mass="8045">MHETPAPVCGAKFSARFRPQQHHLSSQPDPITKSMPIRFALKTASSSTQNLSDWLNSTSDSLNRFAYAAQGPQ</sequence>
<comment type="caution">
    <text evidence="1">The sequence shown here is derived from an EMBL/GenBank/DDBJ whole genome shotgun (WGS) entry which is preliminary data.</text>
</comment>
<name>A0A9P5GVW4_9HYPO</name>
<dbReference type="AlphaFoldDB" id="A0A9P5GVW4"/>
<reference evidence="1" key="1">
    <citation type="submission" date="2020-03" db="EMBL/GenBank/DDBJ databases">
        <title>Draft Genome Sequence of Cylindrodendrum hubeiense.</title>
        <authorList>
            <person name="Buettner E."/>
            <person name="Kellner H."/>
        </authorList>
    </citation>
    <scope>NUCLEOTIDE SEQUENCE</scope>
    <source>
        <strain evidence="1">IHI 201604</strain>
    </source>
</reference>
<protein>
    <submittedName>
        <fullName evidence="1">Uncharacterized protein</fullName>
    </submittedName>
</protein>
<keyword evidence="2" id="KW-1185">Reference proteome</keyword>
<evidence type="ECO:0000313" key="2">
    <source>
        <dbReference type="Proteomes" id="UP000722485"/>
    </source>
</evidence>